<dbReference type="PANTHER" id="PTHR44200">
    <property type="entry name" value="DNAJ HOMOLOG SUBFAMILY C MEMBER 7"/>
    <property type="match status" value="1"/>
</dbReference>
<feature type="repeat" description="TPR" evidence="4">
    <location>
        <begin position="511"/>
        <end position="544"/>
    </location>
</feature>
<feature type="compositionally biased region" description="Low complexity" evidence="5">
    <location>
        <begin position="181"/>
        <end position="217"/>
    </location>
</feature>
<dbReference type="PROSITE" id="PS50293">
    <property type="entry name" value="TPR_REGION"/>
    <property type="match status" value="1"/>
</dbReference>
<keyword evidence="3" id="KW-0143">Chaperone</keyword>
<dbReference type="SUPFAM" id="SSF48452">
    <property type="entry name" value="TPR-like"/>
    <property type="match status" value="2"/>
</dbReference>
<gene>
    <name evidence="7" type="ORF">B0T19DRAFT_129348</name>
</gene>
<dbReference type="InterPro" id="IPR011990">
    <property type="entry name" value="TPR-like_helical_dom_sf"/>
</dbReference>
<proteinExistence type="predicted"/>
<dbReference type="SUPFAM" id="SSF46565">
    <property type="entry name" value="Chaperone J-domain"/>
    <property type="match status" value="1"/>
</dbReference>
<feature type="repeat" description="TPR" evidence="4">
    <location>
        <begin position="242"/>
        <end position="275"/>
    </location>
</feature>
<sequence length="737" mass="80298">MNFFSKKKTSKKPNSVDEEEEDAEHYESPQQQQQQQPPPQQQQQQQQPLPPQHQAPPPPQQQQQQPSSPTKPATASRSPSKKSQRPTSPPPSSPSSSVRESKPQQPRTSRSSSGRHPTDSGSSSRRSKKIDPDTHPLNLPPEQRKRLSALSGVSARNSMDVDKEPVVNGGTPSSPPPQPQQKPSAPSNSTSFTVPVPVPAGPDAAAATNGAVNGSAADGAVPAPPPHRSQPSSPVQSTAEEAEKYKNEGNKFFKEGNYTKAIELYTKAVVIQPASATYLGNRAAAYMGAGRYAEALEDCKRAADLDRTNPRIMLRLARIYTSLGRPEEAIATFGRIQPPPSAKDMAPARDMLHHLKAAQSALKDGTAASMILHPLDMAEKQLGIGAPKPRKWQLMRGEALLRMGGANSLGEAQNIAMSILRNNNNDPEALVLRGRALYAQGENEKAVQHFRKALSCDPELKDAIKWLRTVQRLDRMKEEGNSEYKAARWQSAVDKYTAALEIDPLNKGTNSKILQNRALCRIKLRQYDEAISDCDRAISLDPTYIKARKTKANALGQAEKWEEAVREWKSIQELDPEDRSIPKEIRKAELEHKKSLRKDYYKILGIEKSADENQIKKAYRKLAIVHHPDKNPGDENAEARFKDISEAYETLSDAQKRARYDSGDDLADMSDMFGGGGGGGMAGGIDPEILFSMMGGGGGGGHGFGGGGFPGGGGFSGFGGEQRQRSRGGFPQGFQYS</sequence>
<dbReference type="Pfam" id="PF07719">
    <property type="entry name" value="TPR_2"/>
    <property type="match status" value="1"/>
</dbReference>
<evidence type="ECO:0000313" key="8">
    <source>
        <dbReference type="Proteomes" id="UP001286456"/>
    </source>
</evidence>
<dbReference type="AlphaFoldDB" id="A0AAE0MJN3"/>
<feature type="compositionally biased region" description="Basic residues" evidence="5">
    <location>
        <begin position="1"/>
        <end position="11"/>
    </location>
</feature>
<feature type="region of interest" description="Disordered" evidence="5">
    <location>
        <begin position="705"/>
        <end position="737"/>
    </location>
</feature>
<keyword evidence="2 4" id="KW-0802">TPR repeat</keyword>
<dbReference type="InterPro" id="IPR052758">
    <property type="entry name" value="SRC_co-chaperone"/>
</dbReference>
<dbReference type="PROSITE" id="PS50076">
    <property type="entry name" value="DNAJ_2"/>
    <property type="match status" value="1"/>
</dbReference>
<dbReference type="CDD" id="cd06257">
    <property type="entry name" value="DnaJ"/>
    <property type="match status" value="1"/>
</dbReference>
<accession>A0AAE0MJN3</accession>
<name>A0AAE0MJN3_9PEZI</name>
<keyword evidence="1" id="KW-0677">Repeat</keyword>
<dbReference type="InterPro" id="IPR019734">
    <property type="entry name" value="TPR_rpt"/>
</dbReference>
<dbReference type="FunFam" id="1.10.287.110:FF:000055">
    <property type="entry name" value="DnaJ subfamily C member 7"/>
    <property type="match status" value="1"/>
</dbReference>
<evidence type="ECO:0000313" key="7">
    <source>
        <dbReference type="EMBL" id="KAK3333559.1"/>
    </source>
</evidence>
<dbReference type="InterPro" id="IPR036869">
    <property type="entry name" value="J_dom_sf"/>
</dbReference>
<dbReference type="FunFam" id="1.25.40.10:FF:000097">
    <property type="entry name" value="DnaJ homolog subfamily C member 7 homolog"/>
    <property type="match status" value="1"/>
</dbReference>
<evidence type="ECO:0000259" key="6">
    <source>
        <dbReference type="PROSITE" id="PS50076"/>
    </source>
</evidence>
<dbReference type="SMART" id="SM00271">
    <property type="entry name" value="DnaJ"/>
    <property type="match status" value="1"/>
</dbReference>
<dbReference type="PRINTS" id="PR00625">
    <property type="entry name" value="JDOMAIN"/>
</dbReference>
<evidence type="ECO:0000256" key="1">
    <source>
        <dbReference type="ARBA" id="ARBA00022737"/>
    </source>
</evidence>
<dbReference type="Gene3D" id="1.25.40.10">
    <property type="entry name" value="Tetratricopeptide repeat domain"/>
    <property type="match status" value="1"/>
</dbReference>
<feature type="repeat" description="TPR" evidence="4">
    <location>
        <begin position="427"/>
        <end position="460"/>
    </location>
</feature>
<dbReference type="InterPro" id="IPR018253">
    <property type="entry name" value="DnaJ_domain_CS"/>
</dbReference>
<feature type="compositionally biased region" description="Pro residues" evidence="5">
    <location>
        <begin position="48"/>
        <end position="60"/>
    </location>
</feature>
<dbReference type="Pfam" id="PF14559">
    <property type="entry name" value="TPR_19"/>
    <property type="match status" value="1"/>
</dbReference>
<dbReference type="Pfam" id="PF00226">
    <property type="entry name" value="DnaJ"/>
    <property type="match status" value="1"/>
</dbReference>
<keyword evidence="8" id="KW-1185">Reference proteome</keyword>
<dbReference type="InterPro" id="IPR001623">
    <property type="entry name" value="DnaJ_domain"/>
</dbReference>
<dbReference type="SMART" id="SM00028">
    <property type="entry name" value="TPR"/>
    <property type="match status" value="7"/>
</dbReference>
<evidence type="ECO:0000256" key="3">
    <source>
        <dbReference type="ARBA" id="ARBA00023186"/>
    </source>
</evidence>
<dbReference type="PANTHER" id="PTHR44200:SF1">
    <property type="entry name" value="DNAJ HOMOLOG SUBFAMILY C MEMBER 7"/>
    <property type="match status" value="1"/>
</dbReference>
<evidence type="ECO:0000256" key="2">
    <source>
        <dbReference type="ARBA" id="ARBA00022803"/>
    </source>
</evidence>
<evidence type="ECO:0000256" key="5">
    <source>
        <dbReference type="SAM" id="MobiDB-lite"/>
    </source>
</evidence>
<dbReference type="Pfam" id="PF00515">
    <property type="entry name" value="TPR_1"/>
    <property type="match status" value="1"/>
</dbReference>
<organism evidence="7 8">
    <name type="scientific">Cercophora scortea</name>
    <dbReference type="NCBI Taxonomy" id="314031"/>
    <lineage>
        <taxon>Eukaryota</taxon>
        <taxon>Fungi</taxon>
        <taxon>Dikarya</taxon>
        <taxon>Ascomycota</taxon>
        <taxon>Pezizomycotina</taxon>
        <taxon>Sordariomycetes</taxon>
        <taxon>Sordariomycetidae</taxon>
        <taxon>Sordariales</taxon>
        <taxon>Lasiosphaeriaceae</taxon>
        <taxon>Cercophora</taxon>
    </lineage>
</organism>
<feature type="compositionally biased region" description="Gly residues" evidence="5">
    <location>
        <begin position="705"/>
        <end position="720"/>
    </location>
</feature>
<feature type="compositionally biased region" description="Polar residues" evidence="5">
    <location>
        <begin position="104"/>
        <end position="124"/>
    </location>
</feature>
<protein>
    <recommendedName>
        <fullName evidence="6">J domain-containing protein</fullName>
    </recommendedName>
</protein>
<dbReference type="Proteomes" id="UP001286456">
    <property type="component" value="Unassembled WGS sequence"/>
</dbReference>
<dbReference type="PROSITE" id="PS50005">
    <property type="entry name" value="TPR"/>
    <property type="match status" value="3"/>
</dbReference>
<reference evidence="7" key="1">
    <citation type="journal article" date="2023" name="Mol. Phylogenet. Evol.">
        <title>Genome-scale phylogeny and comparative genomics of the fungal order Sordariales.</title>
        <authorList>
            <person name="Hensen N."/>
            <person name="Bonometti L."/>
            <person name="Westerberg I."/>
            <person name="Brannstrom I.O."/>
            <person name="Guillou S."/>
            <person name="Cros-Aarteil S."/>
            <person name="Calhoun S."/>
            <person name="Haridas S."/>
            <person name="Kuo A."/>
            <person name="Mondo S."/>
            <person name="Pangilinan J."/>
            <person name="Riley R."/>
            <person name="LaButti K."/>
            <person name="Andreopoulos B."/>
            <person name="Lipzen A."/>
            <person name="Chen C."/>
            <person name="Yan M."/>
            <person name="Daum C."/>
            <person name="Ng V."/>
            <person name="Clum A."/>
            <person name="Steindorff A."/>
            <person name="Ohm R.A."/>
            <person name="Martin F."/>
            <person name="Silar P."/>
            <person name="Natvig D.O."/>
            <person name="Lalanne C."/>
            <person name="Gautier V."/>
            <person name="Ament-Velasquez S.L."/>
            <person name="Kruys A."/>
            <person name="Hutchinson M.I."/>
            <person name="Powell A.J."/>
            <person name="Barry K."/>
            <person name="Miller A.N."/>
            <person name="Grigoriev I.V."/>
            <person name="Debuchy R."/>
            <person name="Gladieux P."/>
            <person name="Hiltunen Thoren M."/>
            <person name="Johannesson H."/>
        </authorList>
    </citation>
    <scope>NUCLEOTIDE SEQUENCE</scope>
    <source>
        <strain evidence="7">SMH4131-1</strain>
    </source>
</reference>
<feature type="region of interest" description="Disordered" evidence="5">
    <location>
        <begin position="1"/>
        <end position="243"/>
    </location>
</feature>
<feature type="compositionally biased region" description="Low complexity" evidence="5">
    <location>
        <begin position="29"/>
        <end position="47"/>
    </location>
</feature>
<dbReference type="InterPro" id="IPR013105">
    <property type="entry name" value="TPR_2"/>
</dbReference>
<evidence type="ECO:0000256" key="4">
    <source>
        <dbReference type="PROSITE-ProRule" id="PRU00339"/>
    </source>
</evidence>
<dbReference type="EMBL" id="JAUEPO010000002">
    <property type="protein sequence ID" value="KAK3333559.1"/>
    <property type="molecule type" value="Genomic_DNA"/>
</dbReference>
<comment type="caution">
    <text evidence="7">The sequence shown here is derived from an EMBL/GenBank/DDBJ whole genome shotgun (WGS) entry which is preliminary data.</text>
</comment>
<reference evidence="7" key="2">
    <citation type="submission" date="2023-06" db="EMBL/GenBank/DDBJ databases">
        <authorList>
            <consortium name="Lawrence Berkeley National Laboratory"/>
            <person name="Haridas S."/>
            <person name="Hensen N."/>
            <person name="Bonometti L."/>
            <person name="Westerberg I."/>
            <person name="Brannstrom I.O."/>
            <person name="Guillou S."/>
            <person name="Cros-Aarteil S."/>
            <person name="Calhoun S."/>
            <person name="Kuo A."/>
            <person name="Mondo S."/>
            <person name="Pangilinan J."/>
            <person name="Riley R."/>
            <person name="Labutti K."/>
            <person name="Andreopoulos B."/>
            <person name="Lipzen A."/>
            <person name="Chen C."/>
            <person name="Yanf M."/>
            <person name="Daum C."/>
            <person name="Ng V."/>
            <person name="Clum A."/>
            <person name="Steindorff A."/>
            <person name="Ohm R."/>
            <person name="Martin F."/>
            <person name="Silar P."/>
            <person name="Natvig D."/>
            <person name="Lalanne C."/>
            <person name="Gautier V."/>
            <person name="Ament-Velasquez S.L."/>
            <person name="Kruys A."/>
            <person name="Hutchinson M.I."/>
            <person name="Powell A.J."/>
            <person name="Barry K."/>
            <person name="Miller A.N."/>
            <person name="Grigoriev I.V."/>
            <person name="Debuchy R."/>
            <person name="Gladieux P."/>
            <person name="Thoren M.H."/>
            <person name="Johannesson H."/>
        </authorList>
    </citation>
    <scope>NUCLEOTIDE SEQUENCE</scope>
    <source>
        <strain evidence="7">SMH4131-1</strain>
    </source>
</reference>
<feature type="domain" description="J" evidence="6">
    <location>
        <begin position="599"/>
        <end position="664"/>
    </location>
</feature>
<dbReference type="Gene3D" id="1.10.287.110">
    <property type="entry name" value="DnaJ domain"/>
    <property type="match status" value="1"/>
</dbReference>
<feature type="compositionally biased region" description="Polar residues" evidence="5">
    <location>
        <begin position="229"/>
        <end position="239"/>
    </location>
</feature>
<dbReference type="PROSITE" id="PS00636">
    <property type="entry name" value="DNAJ_1"/>
    <property type="match status" value="1"/>
</dbReference>